<feature type="transmembrane region" description="Helical" evidence="1">
    <location>
        <begin position="44"/>
        <end position="66"/>
    </location>
</feature>
<feature type="transmembrane region" description="Helical" evidence="1">
    <location>
        <begin position="380"/>
        <end position="400"/>
    </location>
</feature>
<feature type="transmembrane region" description="Helical" evidence="1">
    <location>
        <begin position="188"/>
        <end position="211"/>
    </location>
</feature>
<feature type="transmembrane region" description="Helical" evidence="1">
    <location>
        <begin position="432"/>
        <end position="449"/>
    </location>
</feature>
<dbReference type="InParanoid" id="D2VCV7"/>
<keyword evidence="3" id="KW-1185">Reference proteome</keyword>
<keyword evidence="1" id="KW-1133">Transmembrane helix</keyword>
<reference evidence="2 3" key="1">
    <citation type="journal article" date="2010" name="Cell">
        <title>The genome of Naegleria gruberi illuminates early eukaryotic versatility.</title>
        <authorList>
            <person name="Fritz-Laylin L.K."/>
            <person name="Prochnik S.E."/>
            <person name="Ginger M.L."/>
            <person name="Dacks J.B."/>
            <person name="Carpenter M.L."/>
            <person name="Field M.C."/>
            <person name="Kuo A."/>
            <person name="Paredez A."/>
            <person name="Chapman J."/>
            <person name="Pham J."/>
            <person name="Shu S."/>
            <person name="Neupane R."/>
            <person name="Cipriano M."/>
            <person name="Mancuso J."/>
            <person name="Tu H."/>
            <person name="Salamov A."/>
            <person name="Lindquist E."/>
            <person name="Shapiro H."/>
            <person name="Lucas S."/>
            <person name="Grigoriev I.V."/>
            <person name="Cande W.Z."/>
            <person name="Fulton C."/>
            <person name="Rokhsar D.S."/>
            <person name="Dawson S.C."/>
        </authorList>
    </citation>
    <scope>NUCLEOTIDE SEQUENCE [LARGE SCALE GENOMIC DNA]</scope>
    <source>
        <strain evidence="2 3">NEG-M</strain>
    </source>
</reference>
<proteinExistence type="predicted"/>
<feature type="transmembrane region" description="Helical" evidence="1">
    <location>
        <begin position="340"/>
        <end position="360"/>
    </location>
</feature>
<dbReference type="VEuPathDB" id="AmoebaDB:NAEGRDRAFT_79468"/>
<protein>
    <submittedName>
        <fullName evidence="2">Uncharacterized protein</fullName>
    </submittedName>
</protein>
<evidence type="ECO:0000313" key="3">
    <source>
        <dbReference type="Proteomes" id="UP000006671"/>
    </source>
</evidence>
<dbReference type="KEGG" id="ngr:NAEGRDRAFT_79468"/>
<feature type="transmembrane region" description="Helical" evidence="1">
    <location>
        <begin position="73"/>
        <end position="92"/>
    </location>
</feature>
<organism evidence="3">
    <name type="scientific">Naegleria gruberi</name>
    <name type="common">Amoeba</name>
    <dbReference type="NCBI Taxonomy" id="5762"/>
    <lineage>
        <taxon>Eukaryota</taxon>
        <taxon>Discoba</taxon>
        <taxon>Heterolobosea</taxon>
        <taxon>Tetramitia</taxon>
        <taxon>Eutetramitia</taxon>
        <taxon>Vahlkampfiidae</taxon>
        <taxon>Naegleria</taxon>
    </lineage>
</organism>
<feature type="transmembrane region" description="Helical" evidence="1">
    <location>
        <begin position="289"/>
        <end position="309"/>
    </location>
</feature>
<dbReference type="Proteomes" id="UP000006671">
    <property type="component" value="Unassembled WGS sequence"/>
</dbReference>
<dbReference type="OrthoDB" id="10584938at2759"/>
<feature type="transmembrane region" description="Helical" evidence="1">
    <location>
        <begin position="158"/>
        <end position="176"/>
    </location>
</feature>
<dbReference type="OMA" id="HIRISHI"/>
<accession>D2VCV7</accession>
<dbReference type="AlphaFoldDB" id="D2VCV7"/>
<evidence type="ECO:0000256" key="1">
    <source>
        <dbReference type="SAM" id="Phobius"/>
    </source>
</evidence>
<keyword evidence="1" id="KW-0472">Membrane</keyword>
<sequence length="490" mass="56236">MIRNHHQSFHSQVYQLLSCCHLMFGHLLILFVLSIVSAKSITPFLLYVSMIITSDILISQLIPLLDNSSYRKIILMTCLIIYNIGGVLSNYYCYSEMVRVVKHDLAYSESAINDTDWDVHDSVKTLRYYSFVCLIGFIQGFGKVINQTILQQAYGKKISFIEMIAFWMSGLLVLNVSKFQYVSDFMAMFQLGVFWVVLGIIDSIVGVLLICKIEFNNESVKTYEQTEEEDEPLNLEEEDEGLELTVFYKLFMFGSSSKYPSFIYSISHTLSNWANLCFSARIHENSNLILYYLLIMNFNPLLIAFYIILKGLFLMNINKSDNMWFVKFISSSRVEIKPTIGSISFHFITLLIYLAILFMNSLPFNYIGYQQVVRSVRDQFVFGITIFIPTILSLLESILISDPSKLSITHGISVENYFESKEIPIATTINKYLGIAVQILIISIISTYFKRSGLVAFKFFSDLSVVMQILGTCCLLLSFLLYRKPKVKSD</sequence>
<feature type="transmembrane region" description="Helical" evidence="1">
    <location>
        <begin position="12"/>
        <end position="38"/>
    </location>
</feature>
<dbReference type="RefSeq" id="XP_002678117.1">
    <property type="nucleotide sequence ID" value="XM_002678071.1"/>
</dbReference>
<keyword evidence="1" id="KW-0812">Transmembrane</keyword>
<gene>
    <name evidence="2" type="ORF">NAEGRDRAFT_79468</name>
</gene>
<evidence type="ECO:0000313" key="2">
    <source>
        <dbReference type="EMBL" id="EFC45373.1"/>
    </source>
</evidence>
<name>D2VCV7_NAEGR</name>
<feature type="transmembrane region" description="Helical" evidence="1">
    <location>
        <begin position="455"/>
        <end position="482"/>
    </location>
</feature>
<dbReference type="EMBL" id="GG738863">
    <property type="protein sequence ID" value="EFC45373.1"/>
    <property type="molecule type" value="Genomic_DNA"/>
</dbReference>
<dbReference type="GeneID" id="8852958"/>